<dbReference type="Proteomes" id="UP001604277">
    <property type="component" value="Unassembled WGS sequence"/>
</dbReference>
<protein>
    <submittedName>
        <fullName evidence="1">Uncharacterized protein</fullName>
    </submittedName>
</protein>
<dbReference type="EMBL" id="JBFOLJ010000012">
    <property type="protein sequence ID" value="KAL2489616.1"/>
    <property type="molecule type" value="Genomic_DNA"/>
</dbReference>
<evidence type="ECO:0000313" key="1">
    <source>
        <dbReference type="EMBL" id="KAL2489616.1"/>
    </source>
</evidence>
<sequence length="107" mass="12386">MDKFRKTKAYCFLRGLRFKDLNNKCSDLLRTILQTSLHLLEFKNSTQNQTSLDGSPSIMRRRILMGPEIVQQVEVQHEDSIIIGDEIIPYVQPQNPIIMGVEIIEQV</sequence>
<proteinExistence type="predicted"/>
<dbReference type="AlphaFoldDB" id="A0ABD1RN71"/>
<reference evidence="2" key="1">
    <citation type="submission" date="2024-07" db="EMBL/GenBank/DDBJ databases">
        <title>Two chromosome-level genome assemblies of Korean endemic species Abeliophyllum distichum and Forsythia ovata (Oleaceae).</title>
        <authorList>
            <person name="Jang H."/>
        </authorList>
    </citation>
    <scope>NUCLEOTIDE SEQUENCE [LARGE SCALE GENOMIC DNA]</scope>
</reference>
<comment type="caution">
    <text evidence="1">The sequence shown here is derived from an EMBL/GenBank/DDBJ whole genome shotgun (WGS) entry which is preliminary data.</text>
</comment>
<accession>A0ABD1RN71</accession>
<organism evidence="1 2">
    <name type="scientific">Forsythia ovata</name>
    <dbReference type="NCBI Taxonomy" id="205694"/>
    <lineage>
        <taxon>Eukaryota</taxon>
        <taxon>Viridiplantae</taxon>
        <taxon>Streptophyta</taxon>
        <taxon>Embryophyta</taxon>
        <taxon>Tracheophyta</taxon>
        <taxon>Spermatophyta</taxon>
        <taxon>Magnoliopsida</taxon>
        <taxon>eudicotyledons</taxon>
        <taxon>Gunneridae</taxon>
        <taxon>Pentapetalae</taxon>
        <taxon>asterids</taxon>
        <taxon>lamiids</taxon>
        <taxon>Lamiales</taxon>
        <taxon>Oleaceae</taxon>
        <taxon>Forsythieae</taxon>
        <taxon>Forsythia</taxon>
    </lineage>
</organism>
<name>A0ABD1RN71_9LAMI</name>
<keyword evidence="2" id="KW-1185">Reference proteome</keyword>
<gene>
    <name evidence="1" type="ORF">Fot_42908</name>
</gene>
<evidence type="ECO:0000313" key="2">
    <source>
        <dbReference type="Proteomes" id="UP001604277"/>
    </source>
</evidence>